<dbReference type="EMBL" id="JBDLOU010000118">
    <property type="protein sequence ID" value="MEX3742808.1"/>
    <property type="molecule type" value="Genomic_DNA"/>
</dbReference>
<comment type="caution">
    <text evidence="1">The sequence shown here is derived from an EMBL/GenBank/DDBJ whole genome shotgun (WGS) entry which is preliminary data.</text>
</comment>
<gene>
    <name evidence="1" type="ORF">ABFW12_31665</name>
</gene>
<sequence length="63" mass="6936">MTVSINECRHRASLRRSGDAPEGVRECERAYGALGDDQYRWFACRDDTGVSPIVGTAPGLAMY</sequence>
<organism evidence="1 2">
    <name type="scientific">Mycolicibacterium porcinum</name>
    <dbReference type="NCBI Taxonomy" id="39693"/>
    <lineage>
        <taxon>Bacteria</taxon>
        <taxon>Bacillati</taxon>
        <taxon>Actinomycetota</taxon>
        <taxon>Actinomycetes</taxon>
        <taxon>Mycobacteriales</taxon>
        <taxon>Mycobacteriaceae</taxon>
        <taxon>Mycolicibacterium</taxon>
    </lineage>
</organism>
<evidence type="ECO:0000313" key="2">
    <source>
        <dbReference type="Proteomes" id="UP001558474"/>
    </source>
</evidence>
<evidence type="ECO:0000313" key="1">
    <source>
        <dbReference type="EMBL" id="MEX3742808.1"/>
    </source>
</evidence>
<accession>A0ABV3VN43</accession>
<protein>
    <submittedName>
        <fullName evidence="1">Uncharacterized protein</fullName>
    </submittedName>
</protein>
<name>A0ABV3VN43_9MYCO</name>
<dbReference type="Proteomes" id="UP001558474">
    <property type="component" value="Unassembled WGS sequence"/>
</dbReference>
<dbReference type="RefSeq" id="WP_368574500.1">
    <property type="nucleotide sequence ID" value="NZ_JBDLOU010000118.1"/>
</dbReference>
<keyword evidence="2" id="KW-1185">Reference proteome</keyword>
<reference evidence="1 2" key="1">
    <citation type="submission" date="2024-04" db="EMBL/GenBank/DDBJ databases">
        <title>Genomic Markers of Mycobacteria.</title>
        <authorList>
            <person name="Soliman M.S."/>
            <person name="Elkholy A."/>
            <person name="Soliman N.S."/>
            <person name="Abbas A."/>
            <person name="Khayrat S."/>
            <person name="Shawky S."/>
        </authorList>
    </citation>
    <scope>NUCLEOTIDE SEQUENCE [LARGE SCALE GENOMIC DNA]</scope>
    <source>
        <strain evidence="1 2">Egy-CU-AM5</strain>
    </source>
</reference>
<proteinExistence type="predicted"/>